<dbReference type="EMBL" id="QDKG01000001">
    <property type="protein sequence ID" value="PVH26730.1"/>
    <property type="molecule type" value="Genomic_DNA"/>
</dbReference>
<comment type="catalytic activity">
    <reaction evidence="9">
        <text>Hydrolysis of dipeptides, preferentially hydrophobic dipeptides including prolyl amino acids.</text>
        <dbReference type="EC" id="3.4.13.18"/>
    </reaction>
</comment>
<evidence type="ECO:0000256" key="1">
    <source>
        <dbReference type="ARBA" id="ARBA00001941"/>
    </source>
</evidence>
<dbReference type="PIRSF" id="PIRSF016599">
    <property type="entry name" value="Xaa-His_dipept"/>
    <property type="match status" value="1"/>
</dbReference>
<dbReference type="PRINTS" id="PR00934">
    <property type="entry name" value="XHISDIPTASE"/>
</dbReference>
<evidence type="ECO:0000256" key="7">
    <source>
        <dbReference type="ARBA" id="ARBA00023049"/>
    </source>
</evidence>
<comment type="cofactor">
    <cofactor evidence="2">
        <name>Zn(2+)</name>
        <dbReference type="ChEBI" id="CHEBI:29105"/>
    </cofactor>
</comment>
<evidence type="ECO:0000313" key="20">
    <source>
        <dbReference type="Proteomes" id="UP000245627"/>
    </source>
</evidence>
<dbReference type="Pfam" id="PF07687">
    <property type="entry name" value="M20_dimer"/>
    <property type="match status" value="1"/>
</dbReference>
<evidence type="ECO:0000256" key="8">
    <source>
        <dbReference type="ARBA" id="ARBA00023285"/>
    </source>
</evidence>
<dbReference type="PANTHER" id="PTHR43501">
    <property type="entry name" value="CYTOSOL NON-SPECIFIC DIPEPTIDASE"/>
    <property type="match status" value="1"/>
</dbReference>
<sequence>MSIHTLEPTAIWSHFAAINAIPRASKKEEAIIAYMLSFGESLGLDTERDEIGNVLIRKPATAGYESKSRLVLQAHLDMVHQKNADKDFDFATQGIQMGVDGDWVRADGTTLGADNGLGVAAIMGVLASKDIAHPAIEALFTIDEETGMTGAKSLKPNWLTGQYLLNLDTEEDDEITIGCAGGVDVTATGALSVESNDEYNALVHISVNGLQGGHSGMDINKGLGNANKLLMRVLDAVISEADVRLYAVDGGGLRNAIPREASATVACRAADAAAIQDHVKSLDQIIAKEYAHTEPNLKISSAGEEAQGKLTVLTRDTQQKFVAACNAAHHGVFRMSPVFPDLVETSNNVARIVLKDGKYTILCLTRSAIQSSKDYLAMILRSTFELIDAEVAFSGEYPGWEPEPDGELVRLTADTYKRLFQEDPQVCAGHGGLECGLIGEVYPDLKMVSIGPTIHGAHSPDERASISSTAKFWKFLLELLKNTP</sequence>
<dbReference type="SUPFAM" id="SSF53187">
    <property type="entry name" value="Zn-dependent exopeptidases"/>
    <property type="match status" value="1"/>
</dbReference>
<evidence type="ECO:0000256" key="17">
    <source>
        <dbReference type="ARBA" id="ARBA00078074"/>
    </source>
</evidence>
<dbReference type="OrthoDB" id="9773892at2"/>
<gene>
    <name evidence="19" type="ORF">DC487_03745</name>
</gene>
<evidence type="ECO:0000256" key="4">
    <source>
        <dbReference type="ARBA" id="ARBA00022723"/>
    </source>
</evidence>
<evidence type="ECO:0000313" key="19">
    <source>
        <dbReference type="EMBL" id="PVH26730.1"/>
    </source>
</evidence>
<proteinExistence type="inferred from homology"/>
<keyword evidence="3" id="KW-0645">Protease</keyword>
<dbReference type="EC" id="3.4.13.18" evidence="10"/>
<dbReference type="RefSeq" id="WP_116774589.1">
    <property type="nucleotide sequence ID" value="NZ_QDKG01000001.1"/>
</dbReference>
<dbReference type="InterPro" id="IPR002933">
    <property type="entry name" value="Peptidase_M20"/>
</dbReference>
<dbReference type="GO" id="GO:0070573">
    <property type="term" value="F:metallodipeptidase activity"/>
    <property type="evidence" value="ECO:0007669"/>
    <property type="project" value="TreeGrafter"/>
</dbReference>
<evidence type="ECO:0000256" key="16">
    <source>
        <dbReference type="ARBA" id="ARBA00077688"/>
    </source>
</evidence>
<keyword evidence="7" id="KW-0482">Metalloprotease</keyword>
<keyword evidence="4" id="KW-0479">Metal-binding</keyword>
<dbReference type="InterPro" id="IPR001160">
    <property type="entry name" value="Peptidase_M20C"/>
</dbReference>
<feature type="domain" description="Peptidase M20 dimerisation" evidence="18">
    <location>
        <begin position="207"/>
        <end position="293"/>
    </location>
</feature>
<evidence type="ECO:0000256" key="12">
    <source>
        <dbReference type="ARBA" id="ARBA00061423"/>
    </source>
</evidence>
<evidence type="ECO:0000256" key="14">
    <source>
        <dbReference type="ARBA" id="ARBA00075285"/>
    </source>
</evidence>
<protein>
    <recommendedName>
        <fullName evidence="13">Cytosol non-specific dipeptidase</fullName>
        <ecNumber evidence="10">3.4.13.18</ecNumber>
    </recommendedName>
    <alternativeName>
        <fullName evidence="16">Aminoacyl-histidine dipeptidase</fullName>
    </alternativeName>
    <alternativeName>
        <fullName evidence="15">Beta-alanyl-histidine dipeptidase</fullName>
    </alternativeName>
    <alternativeName>
        <fullName evidence="14">Carnosinase</fullName>
    </alternativeName>
    <alternativeName>
        <fullName evidence="11">Peptidase D</fullName>
    </alternativeName>
    <alternativeName>
        <fullName evidence="17">Xaa-His dipeptidase</fullName>
    </alternativeName>
</protein>
<dbReference type="NCBIfam" id="TIGR01893">
    <property type="entry name" value="aa-his-dipept"/>
    <property type="match status" value="1"/>
</dbReference>
<evidence type="ECO:0000256" key="2">
    <source>
        <dbReference type="ARBA" id="ARBA00001947"/>
    </source>
</evidence>
<keyword evidence="20" id="KW-1185">Reference proteome</keyword>
<dbReference type="PANTHER" id="PTHR43501:SF1">
    <property type="entry name" value="CYTOSOL NON-SPECIFIC DIPEPTIDASE"/>
    <property type="match status" value="1"/>
</dbReference>
<evidence type="ECO:0000256" key="15">
    <source>
        <dbReference type="ARBA" id="ARBA00076004"/>
    </source>
</evidence>
<dbReference type="Pfam" id="PF01546">
    <property type="entry name" value="Peptidase_M20"/>
    <property type="match status" value="1"/>
</dbReference>
<dbReference type="InterPro" id="IPR011650">
    <property type="entry name" value="Peptidase_M20_dimer"/>
</dbReference>
<evidence type="ECO:0000256" key="11">
    <source>
        <dbReference type="ARBA" id="ARBA00044252"/>
    </source>
</evidence>
<dbReference type="GO" id="GO:0006508">
    <property type="term" value="P:proteolysis"/>
    <property type="evidence" value="ECO:0007669"/>
    <property type="project" value="UniProtKB-KW"/>
</dbReference>
<evidence type="ECO:0000256" key="9">
    <source>
        <dbReference type="ARBA" id="ARBA00036421"/>
    </source>
</evidence>
<evidence type="ECO:0000259" key="18">
    <source>
        <dbReference type="Pfam" id="PF07687"/>
    </source>
</evidence>
<evidence type="ECO:0000256" key="3">
    <source>
        <dbReference type="ARBA" id="ARBA00022670"/>
    </source>
</evidence>
<dbReference type="AlphaFoldDB" id="A0A2T8HMU6"/>
<dbReference type="Proteomes" id="UP000245627">
    <property type="component" value="Unassembled WGS sequence"/>
</dbReference>
<dbReference type="Gene3D" id="3.40.630.10">
    <property type="entry name" value="Zn peptidases"/>
    <property type="match status" value="2"/>
</dbReference>
<organism evidence="19 20">
    <name type="scientific">Sphingobacterium corticibacter</name>
    <dbReference type="NCBI Taxonomy" id="2171749"/>
    <lineage>
        <taxon>Bacteria</taxon>
        <taxon>Pseudomonadati</taxon>
        <taxon>Bacteroidota</taxon>
        <taxon>Sphingobacteriia</taxon>
        <taxon>Sphingobacteriales</taxon>
        <taxon>Sphingobacteriaceae</taxon>
        <taxon>Sphingobacterium</taxon>
    </lineage>
</organism>
<comment type="caution">
    <text evidence="19">The sequence shown here is derived from an EMBL/GenBank/DDBJ whole genome shotgun (WGS) entry which is preliminary data.</text>
</comment>
<evidence type="ECO:0000256" key="5">
    <source>
        <dbReference type="ARBA" id="ARBA00022801"/>
    </source>
</evidence>
<keyword evidence="8" id="KW-0170">Cobalt</keyword>
<dbReference type="GO" id="GO:0005829">
    <property type="term" value="C:cytosol"/>
    <property type="evidence" value="ECO:0007669"/>
    <property type="project" value="TreeGrafter"/>
</dbReference>
<dbReference type="CDD" id="cd03890">
    <property type="entry name" value="M20_pepD"/>
    <property type="match status" value="1"/>
</dbReference>
<name>A0A2T8HMU6_9SPHI</name>
<reference evidence="19 20" key="1">
    <citation type="submission" date="2018-04" db="EMBL/GenBank/DDBJ databases">
        <title>Sphingobacterium cortibacter sp. nov.</title>
        <authorList>
            <person name="Li Y."/>
        </authorList>
    </citation>
    <scope>NUCLEOTIDE SEQUENCE [LARGE SCALE GENOMIC DNA]</scope>
    <source>
        <strain evidence="19 20">2c-3</strain>
    </source>
</reference>
<evidence type="ECO:0000256" key="10">
    <source>
        <dbReference type="ARBA" id="ARBA00038976"/>
    </source>
</evidence>
<accession>A0A2T8HMU6</accession>
<evidence type="ECO:0000256" key="13">
    <source>
        <dbReference type="ARBA" id="ARBA00071271"/>
    </source>
</evidence>
<dbReference type="GO" id="GO:0046872">
    <property type="term" value="F:metal ion binding"/>
    <property type="evidence" value="ECO:0007669"/>
    <property type="project" value="UniProtKB-KW"/>
</dbReference>
<comment type="similarity">
    <text evidence="12">Belongs to the peptidase M20C family.</text>
</comment>
<keyword evidence="6" id="KW-0862">Zinc</keyword>
<comment type="cofactor">
    <cofactor evidence="1">
        <name>Co(2+)</name>
        <dbReference type="ChEBI" id="CHEBI:48828"/>
    </cofactor>
</comment>
<dbReference type="FunFam" id="3.40.630.10:FF:000015">
    <property type="entry name" value="Aminoacyl-histidine dipeptidase PepD"/>
    <property type="match status" value="1"/>
</dbReference>
<evidence type="ECO:0000256" key="6">
    <source>
        <dbReference type="ARBA" id="ARBA00022833"/>
    </source>
</evidence>
<dbReference type="FunFam" id="3.40.630.10:FF:000018">
    <property type="entry name" value="Aminoacyl-histidine dipeptidase PepD"/>
    <property type="match status" value="1"/>
</dbReference>
<keyword evidence="5" id="KW-0378">Hydrolase</keyword>